<dbReference type="Proteomes" id="UP000183299">
    <property type="component" value="Unassembled WGS sequence"/>
</dbReference>
<gene>
    <name evidence="2" type="ORF">SAMN04488138_1429</name>
</gene>
<sequence length="276" mass="30803">MNHQSSVRTVPTNEQVPLRDDVPAKMRLQDLILLLKNGRRTVLGFTATAIILTGLLLLNATPRYVAVSQMLLGEQGLIARNSFDLVEEQQNLTNSVIEGELAVLRSNVLLHRVAERLELENIPEFNPDILDQEKSPSFVDGVKVWVKSLLTDSDLDIDAEVEDLPSQISAAASASASQLGEYKDIVSKLRRSFSVRQQGTSYVVQVTAESEDPELAAALSNTLMDEYVKFLTDKRFDAAREFTHWLETRVTDLAVTLEESERAVVDYRARMEADAD</sequence>
<dbReference type="GO" id="GO:0005886">
    <property type="term" value="C:plasma membrane"/>
    <property type="evidence" value="ECO:0007669"/>
    <property type="project" value="TreeGrafter"/>
</dbReference>
<organism evidence="2 3">
    <name type="scientific">Celeribacter halophilus</name>
    <dbReference type="NCBI Taxonomy" id="576117"/>
    <lineage>
        <taxon>Bacteria</taxon>
        <taxon>Pseudomonadati</taxon>
        <taxon>Pseudomonadota</taxon>
        <taxon>Alphaproteobacteria</taxon>
        <taxon>Rhodobacterales</taxon>
        <taxon>Roseobacteraceae</taxon>
        <taxon>Celeribacter</taxon>
    </lineage>
</organism>
<dbReference type="PANTHER" id="PTHR32309">
    <property type="entry name" value="TYROSINE-PROTEIN KINASE"/>
    <property type="match status" value="1"/>
</dbReference>
<evidence type="ECO:0000313" key="2">
    <source>
        <dbReference type="EMBL" id="SFK15601.1"/>
    </source>
</evidence>
<keyword evidence="3" id="KW-1185">Reference proteome</keyword>
<dbReference type="STRING" id="576117.SAMN04488138_1429"/>
<dbReference type="InterPro" id="IPR050445">
    <property type="entry name" value="Bact_polysacc_biosynth/exp"/>
</dbReference>
<dbReference type="GO" id="GO:0004713">
    <property type="term" value="F:protein tyrosine kinase activity"/>
    <property type="evidence" value="ECO:0007669"/>
    <property type="project" value="TreeGrafter"/>
</dbReference>
<feature type="transmembrane region" description="Helical" evidence="1">
    <location>
        <begin position="42"/>
        <end position="60"/>
    </location>
</feature>
<keyword evidence="1" id="KW-0472">Membrane</keyword>
<dbReference type="RefSeq" id="WP_082715377.1">
    <property type="nucleotide sequence ID" value="NZ_FORY01000042.1"/>
</dbReference>
<proteinExistence type="predicted"/>
<evidence type="ECO:0000313" key="3">
    <source>
        <dbReference type="Proteomes" id="UP000183299"/>
    </source>
</evidence>
<dbReference type="EMBL" id="FORY01000042">
    <property type="protein sequence ID" value="SFK15601.1"/>
    <property type="molecule type" value="Genomic_DNA"/>
</dbReference>
<dbReference type="OrthoDB" id="230260at2"/>
<keyword evidence="1" id="KW-0812">Transmembrane</keyword>
<dbReference type="PANTHER" id="PTHR32309:SF13">
    <property type="entry name" value="FERRIC ENTEROBACTIN TRANSPORT PROTEIN FEPE"/>
    <property type="match status" value="1"/>
</dbReference>
<reference evidence="2 3" key="1">
    <citation type="submission" date="2016-10" db="EMBL/GenBank/DDBJ databases">
        <authorList>
            <person name="de Groot N.N."/>
        </authorList>
    </citation>
    <scope>NUCLEOTIDE SEQUENCE [LARGE SCALE GENOMIC DNA]</scope>
    <source>
        <strain evidence="2 3">CGMCC 1.8891</strain>
    </source>
</reference>
<evidence type="ECO:0000256" key="1">
    <source>
        <dbReference type="SAM" id="Phobius"/>
    </source>
</evidence>
<dbReference type="AlphaFoldDB" id="A0A1I3X9D4"/>
<accession>A0A1I3X9D4</accession>
<dbReference type="GeneID" id="98667040"/>
<name>A0A1I3X9D4_9RHOB</name>
<protein>
    <submittedName>
        <fullName evidence="2">Chain length determinant protein</fullName>
    </submittedName>
</protein>
<keyword evidence="1" id="KW-1133">Transmembrane helix</keyword>